<dbReference type="InterPro" id="IPR000337">
    <property type="entry name" value="GPCR_3"/>
</dbReference>
<evidence type="ECO:0000256" key="10">
    <source>
        <dbReference type="ARBA" id="ARBA00023224"/>
    </source>
</evidence>
<keyword evidence="3 11" id="KW-0812">Transmembrane</keyword>
<evidence type="ECO:0000256" key="12">
    <source>
        <dbReference type="SAM" id="SignalP"/>
    </source>
</evidence>
<reference evidence="14" key="3">
    <citation type="submission" date="2025-09" db="UniProtKB">
        <authorList>
            <consortium name="Ensembl"/>
        </authorList>
    </citation>
    <scope>IDENTIFICATION</scope>
    <source>
        <strain evidence="14">Brown Norway</strain>
    </source>
</reference>
<feature type="transmembrane region" description="Helical" evidence="11">
    <location>
        <begin position="653"/>
        <end position="677"/>
    </location>
</feature>
<dbReference type="InterPro" id="IPR000068">
    <property type="entry name" value="GPCR_3_Ca_sens_rcpt-rel"/>
</dbReference>
<evidence type="ECO:0000256" key="8">
    <source>
        <dbReference type="ARBA" id="ARBA00023170"/>
    </source>
</evidence>
<dbReference type="Pfam" id="PF01094">
    <property type="entry name" value="ANF_receptor"/>
    <property type="match status" value="1"/>
</dbReference>
<dbReference type="InterPro" id="IPR001828">
    <property type="entry name" value="ANF_lig-bd_rcpt"/>
</dbReference>
<evidence type="ECO:0000313" key="15">
    <source>
        <dbReference type="Proteomes" id="UP000002494"/>
    </source>
</evidence>
<evidence type="ECO:0000256" key="7">
    <source>
        <dbReference type="ARBA" id="ARBA00023136"/>
    </source>
</evidence>
<dbReference type="AGR" id="RGD:708412"/>
<sequence>MLILMVVFFLLHYPLLMANFIDPWCFWRTNLNEVKEKDLDINCAFILGAVQLPMEKDYFNETLNVLEKTKTNKYALALAFSMEEINRNPDLLPNMSLVIKHTLSYCDGNTALHIFKEKFYRPLPNYVCNEETMCSFMLTGLNWISSIKLFRNLEIFSFPRFLQISYGPFHSIFSDNEQFPYLYQMTPKDTSLALAIISFLLYFNWNWVGLVISDNDEGNQFLSELKKETQNKEICFAFVNMMSIHERSFCQKTEMYYNQIVMSSTNIIIIYGKTYSIIELSVRMWESPVIQRIWVTKSELDIPTSKRDLTLGTFYGTLTFLHHHGEIPGFTNFVETWDHLRSRDLNLLIPEWKYFSYDASGSNCKILRNYSSNVSLEWITEQKFHMAFNDYSHSIYNAVYAMAHALHENNLQEVDNKEIRNGKGASTHCLKVNSFLKKTHFTNSHGDRVIMKHRERVQEDYDIVHIQNFSQHLRIKMKIGKFSPYFAHGGLFHLYEDMIQLVTGSRKMPSSVCSADCSPGFRKTWKEGMAACCFICSLCPENEISNETNMDQCVNCPEYQYANTEKNKCIQKDVIFLSYEDLLGMALALIAFCLSAFTAVVLWVFVKHHDTPIVKANNRILSYILIMSLMFCFLCSFFFIGHPNRGTCILQQITFGIVFTVAVSTVLAKTITVILAFKLRDPGRSLRNFLVSGAPNYIIPICSLLQCILCAIWLAVSPPFVDIDEHSEHGHIMIVCNKGSIMAFYCVLGYLACLTLGSFTTAFLAKNLPDTFNEAKFLTFSMLVFCSVWVTFLPVYHSTRGRVMVAVEIFSILASSAGMLGSIFAPKIYIILMKPERNCIQKFREKSYF</sequence>
<dbReference type="InterPro" id="IPR028082">
    <property type="entry name" value="Peripla_BP_I"/>
</dbReference>
<evidence type="ECO:0000256" key="6">
    <source>
        <dbReference type="ARBA" id="ARBA00023040"/>
    </source>
</evidence>
<dbReference type="Ensembl" id="ENSRNOT00000080755.3">
    <property type="protein sequence ID" value="ENSRNOP00000069672.3"/>
    <property type="gene ID" value="ENSRNOG00000083370.1"/>
</dbReference>
<dbReference type="InterPro" id="IPR038550">
    <property type="entry name" value="GPCR_3_9-Cys_sf"/>
</dbReference>
<dbReference type="GO" id="GO:0005886">
    <property type="term" value="C:plasma membrane"/>
    <property type="evidence" value="ECO:0000318"/>
    <property type="project" value="GO_Central"/>
</dbReference>
<keyword evidence="7 11" id="KW-0472">Membrane</keyword>
<feature type="transmembrane region" description="Helical" evidence="11">
    <location>
        <begin position="618"/>
        <end position="641"/>
    </location>
</feature>
<dbReference type="InterPro" id="IPR017978">
    <property type="entry name" value="GPCR_3_C"/>
</dbReference>
<reference evidence="14" key="1">
    <citation type="submission" date="2024-01" db="EMBL/GenBank/DDBJ databases">
        <title>GRCr8: a new rat reference genome assembly contstructed from accurate long reads and long range scaffolding.</title>
        <authorList>
            <person name="Doris P.A."/>
            <person name="Kalbfleisch T."/>
            <person name="Li K."/>
            <person name="Howe K."/>
            <person name="Wood J."/>
        </authorList>
    </citation>
    <scope>NUCLEOTIDE SEQUENCE [LARGE SCALE GENOMIC DNA]</scope>
    <source>
        <strain evidence="14">Brown Norway</strain>
    </source>
</reference>
<protein>
    <submittedName>
        <fullName evidence="14">Vomeronasal 2 receptor, 78</fullName>
    </submittedName>
</protein>
<evidence type="ECO:0000256" key="2">
    <source>
        <dbReference type="ARBA" id="ARBA00022475"/>
    </source>
</evidence>
<gene>
    <name evidence="16" type="primary">Vom2r31</name>
    <name evidence="14" type="synonym">Vom2r78</name>
</gene>
<feature type="domain" description="G-protein coupled receptors family 3 profile" evidence="13">
    <location>
        <begin position="583"/>
        <end position="847"/>
    </location>
</feature>
<evidence type="ECO:0000256" key="5">
    <source>
        <dbReference type="ARBA" id="ARBA00022989"/>
    </source>
</evidence>
<dbReference type="PANTHER" id="PTHR24061">
    <property type="entry name" value="CALCIUM-SENSING RECEPTOR-RELATED"/>
    <property type="match status" value="1"/>
</dbReference>
<dbReference type="Gene3D" id="2.10.50.30">
    <property type="entry name" value="GPCR, family 3, nine cysteines domain"/>
    <property type="match status" value="1"/>
</dbReference>
<proteinExistence type="predicted"/>
<evidence type="ECO:0000256" key="11">
    <source>
        <dbReference type="SAM" id="Phobius"/>
    </source>
</evidence>
<dbReference type="InParanoid" id="A0A0G2JVY7"/>
<dbReference type="InterPro" id="IPR011500">
    <property type="entry name" value="GPCR_3_9-Cys_dom"/>
</dbReference>
<feature type="signal peptide" evidence="12">
    <location>
        <begin position="1"/>
        <end position="18"/>
    </location>
</feature>
<dbReference type="Pfam" id="PF07562">
    <property type="entry name" value="NCD3G"/>
    <property type="match status" value="1"/>
</dbReference>
<feature type="transmembrane region" description="Helical" evidence="11">
    <location>
        <begin position="741"/>
        <end position="765"/>
    </location>
</feature>
<evidence type="ECO:0000313" key="16">
    <source>
        <dbReference type="RGD" id="708412"/>
    </source>
</evidence>
<reference evidence="14" key="2">
    <citation type="submission" date="2025-08" db="UniProtKB">
        <authorList>
            <consortium name="Ensembl"/>
        </authorList>
    </citation>
    <scope>IDENTIFICATION</scope>
    <source>
        <strain evidence="14">Brown Norway</strain>
    </source>
</reference>
<feature type="chain" id="PRO_5045471910" evidence="12">
    <location>
        <begin position="19"/>
        <end position="849"/>
    </location>
</feature>
<feature type="transmembrane region" description="Helical" evidence="11">
    <location>
        <begin position="697"/>
        <end position="721"/>
    </location>
</feature>
<evidence type="ECO:0000256" key="9">
    <source>
        <dbReference type="ARBA" id="ARBA00023180"/>
    </source>
</evidence>
<dbReference type="GO" id="GO:0004930">
    <property type="term" value="F:G protein-coupled receptor activity"/>
    <property type="evidence" value="ECO:0000318"/>
    <property type="project" value="GO_Central"/>
</dbReference>
<keyword evidence="6" id="KW-0297">G-protein coupled receptor</keyword>
<keyword evidence="9" id="KW-0325">Glycoprotein</keyword>
<dbReference type="ExpressionAtlas" id="A0A0G2JVY7">
    <property type="expression patterns" value="differential"/>
</dbReference>
<evidence type="ECO:0000256" key="4">
    <source>
        <dbReference type="ARBA" id="ARBA00022729"/>
    </source>
</evidence>
<keyword evidence="15" id="KW-1185">Reference proteome</keyword>
<evidence type="ECO:0000313" key="14">
    <source>
        <dbReference type="Ensembl" id="ENSRNOP00000069672.3"/>
    </source>
</evidence>
<evidence type="ECO:0000259" key="13">
    <source>
        <dbReference type="PROSITE" id="PS50259"/>
    </source>
</evidence>
<dbReference type="Proteomes" id="UP000002494">
    <property type="component" value="Chromosome 1"/>
</dbReference>
<dbReference type="PRINTS" id="PR00248">
    <property type="entry name" value="GPCRMGR"/>
</dbReference>
<dbReference type="InterPro" id="IPR023298">
    <property type="entry name" value="ATPase_P-typ_TM_dom_sf"/>
</dbReference>
<keyword evidence="2" id="KW-1003">Cell membrane</keyword>
<dbReference type="PROSITE" id="PS50259">
    <property type="entry name" value="G_PROTEIN_RECEP_F3_4"/>
    <property type="match status" value="1"/>
</dbReference>
<dbReference type="SUPFAM" id="SSF53822">
    <property type="entry name" value="Periplasmic binding protein-like I"/>
    <property type="match status" value="1"/>
</dbReference>
<evidence type="ECO:0000256" key="3">
    <source>
        <dbReference type="ARBA" id="ARBA00022692"/>
    </source>
</evidence>
<dbReference type="SUPFAM" id="SSF81665">
    <property type="entry name" value="Calcium ATPase, transmembrane domain M"/>
    <property type="match status" value="1"/>
</dbReference>
<dbReference type="Pfam" id="PF00003">
    <property type="entry name" value="7tm_3"/>
    <property type="match status" value="1"/>
</dbReference>
<dbReference type="Gene3D" id="3.40.50.2300">
    <property type="match status" value="2"/>
</dbReference>
<dbReference type="PANTHER" id="PTHR24061:SF436">
    <property type="entry name" value="EC2-V2R PHEROMONE RECEPTOR PROTEIN-RELATED"/>
    <property type="match status" value="1"/>
</dbReference>
<dbReference type="CDD" id="cd15283">
    <property type="entry name" value="7tmC_V2R_pheromone"/>
    <property type="match status" value="1"/>
</dbReference>
<dbReference type="VEuPathDB" id="HostDB:ENSRNOG00000031562"/>
<keyword evidence="10" id="KW-0807">Transducer</keyword>
<name>A0A0G2JVY7_RAT</name>
<feature type="transmembrane region" description="Helical" evidence="11">
    <location>
        <begin position="809"/>
        <end position="832"/>
    </location>
</feature>
<accession>A0A0G2JVY7</accession>
<comment type="subcellular location">
    <subcellularLocation>
        <location evidence="1">Cell membrane</location>
        <topology evidence="1">Multi-pass membrane protein</topology>
    </subcellularLocation>
</comment>
<dbReference type="OrthoDB" id="5984008at2759"/>
<keyword evidence="5 11" id="KW-1133">Transmembrane helix</keyword>
<dbReference type="InterPro" id="IPR004073">
    <property type="entry name" value="GPCR_3_vmron_rcpt_2"/>
</dbReference>
<organism evidence="14 15">
    <name type="scientific">Rattus norvegicus</name>
    <name type="common">Rat</name>
    <dbReference type="NCBI Taxonomy" id="10116"/>
    <lineage>
        <taxon>Eukaryota</taxon>
        <taxon>Metazoa</taxon>
        <taxon>Chordata</taxon>
        <taxon>Craniata</taxon>
        <taxon>Vertebrata</taxon>
        <taxon>Euteleostomi</taxon>
        <taxon>Mammalia</taxon>
        <taxon>Eutheria</taxon>
        <taxon>Euarchontoglires</taxon>
        <taxon>Glires</taxon>
        <taxon>Rodentia</taxon>
        <taxon>Myomorpha</taxon>
        <taxon>Muroidea</taxon>
        <taxon>Muridae</taxon>
        <taxon>Murinae</taxon>
        <taxon>Rattus</taxon>
    </lineage>
</organism>
<feature type="transmembrane region" description="Helical" evidence="11">
    <location>
        <begin position="777"/>
        <end position="797"/>
    </location>
</feature>
<feature type="transmembrane region" description="Helical" evidence="11">
    <location>
        <begin position="582"/>
        <end position="606"/>
    </location>
</feature>
<keyword evidence="8" id="KW-0675">Receptor</keyword>
<keyword evidence="4 12" id="KW-0732">Signal</keyword>
<dbReference type="PRINTS" id="PR01535">
    <property type="entry name" value="VOMERONASL2R"/>
</dbReference>
<dbReference type="GeneTree" id="ENSGT00950000182788"/>
<dbReference type="AlphaFoldDB" id="A0A0G2JVY7"/>
<dbReference type="RGD" id="708412">
    <property type="gene designation" value="Vom2r31"/>
</dbReference>
<dbReference type="OMA" id="MARNDIC"/>
<evidence type="ECO:0000256" key="1">
    <source>
        <dbReference type="ARBA" id="ARBA00004651"/>
    </source>
</evidence>